<dbReference type="Proteomes" id="UP000257016">
    <property type="component" value="Unassembled WGS sequence"/>
</dbReference>
<comment type="similarity">
    <text evidence="1">Belongs to the LysR transcriptional regulatory family.</text>
</comment>
<evidence type="ECO:0000259" key="5">
    <source>
        <dbReference type="PROSITE" id="PS50931"/>
    </source>
</evidence>
<dbReference type="Pfam" id="PF03466">
    <property type="entry name" value="LysR_substrate"/>
    <property type="match status" value="1"/>
</dbReference>
<dbReference type="CDD" id="cd08442">
    <property type="entry name" value="PBP2_YofA_SoxR_like"/>
    <property type="match status" value="1"/>
</dbReference>
<dbReference type="Gene3D" id="3.40.190.290">
    <property type="match status" value="1"/>
</dbReference>
<evidence type="ECO:0000256" key="3">
    <source>
        <dbReference type="ARBA" id="ARBA00023125"/>
    </source>
</evidence>
<dbReference type="AlphaFoldDB" id="A0A975XB79"/>
<protein>
    <submittedName>
        <fullName evidence="6">TRANSCRIPTIONal REGULATOR, LysR family</fullName>
    </submittedName>
</protein>
<dbReference type="EMBL" id="OFSN01000012">
    <property type="protein sequence ID" value="SOY64253.1"/>
    <property type="molecule type" value="Genomic_DNA"/>
</dbReference>
<dbReference type="InterPro" id="IPR005119">
    <property type="entry name" value="LysR_subst-bd"/>
</dbReference>
<dbReference type="Pfam" id="PF00126">
    <property type="entry name" value="HTH_1"/>
    <property type="match status" value="1"/>
</dbReference>
<evidence type="ECO:0000256" key="4">
    <source>
        <dbReference type="ARBA" id="ARBA00023163"/>
    </source>
</evidence>
<dbReference type="GO" id="GO:0000976">
    <property type="term" value="F:transcription cis-regulatory region binding"/>
    <property type="evidence" value="ECO:0007669"/>
    <property type="project" value="TreeGrafter"/>
</dbReference>
<sequence length="303" mass="32673">MGPAMDLAALEIFRAVVEAGGVTRAAERLHRVQSNVTTRIRQLEQSLGVELFVRDGRRMVLTPSGQTLFDYACRILTLTEEARHAVLPARPHGRLRIASMESTAASRLPQVLAAYHQAWPEVQLELVTLATRQAFDALARFEVDCAFVAEPLADPALRAVPVFEEELVVITREQHRPVRGAADLEVPTLLAFEPGCNYRARLETWYGSGPAPTPRVLQLSSYHAIVACVAAGIGAAIVPRSVLGLYRDLPAIRQHSLGAAGRVRTLLAWQPSMASAALHALVEALPELTPAPPGSAGPELAAA</sequence>
<dbReference type="GO" id="GO:0003700">
    <property type="term" value="F:DNA-binding transcription factor activity"/>
    <property type="evidence" value="ECO:0007669"/>
    <property type="project" value="InterPro"/>
</dbReference>
<dbReference type="PROSITE" id="PS50931">
    <property type="entry name" value="HTH_LYSR"/>
    <property type="match status" value="1"/>
</dbReference>
<dbReference type="SUPFAM" id="SSF53850">
    <property type="entry name" value="Periplasmic binding protein-like II"/>
    <property type="match status" value="1"/>
</dbReference>
<gene>
    <name evidence="6" type="ORF">CBM2586_A70010</name>
</gene>
<dbReference type="PRINTS" id="PR00039">
    <property type="entry name" value="HTHLYSR"/>
</dbReference>
<evidence type="ECO:0000313" key="7">
    <source>
        <dbReference type="Proteomes" id="UP000257016"/>
    </source>
</evidence>
<dbReference type="InterPro" id="IPR036390">
    <property type="entry name" value="WH_DNA-bd_sf"/>
</dbReference>
<dbReference type="PANTHER" id="PTHR30126">
    <property type="entry name" value="HTH-TYPE TRANSCRIPTIONAL REGULATOR"/>
    <property type="match status" value="1"/>
</dbReference>
<dbReference type="InterPro" id="IPR000847">
    <property type="entry name" value="LysR_HTH_N"/>
</dbReference>
<keyword evidence="2" id="KW-0805">Transcription regulation</keyword>
<dbReference type="SUPFAM" id="SSF46785">
    <property type="entry name" value="Winged helix' DNA-binding domain"/>
    <property type="match status" value="1"/>
</dbReference>
<accession>A0A975XB79</accession>
<reference evidence="6 7" key="1">
    <citation type="submission" date="2018-01" db="EMBL/GenBank/DDBJ databases">
        <authorList>
            <person name="Clerissi C."/>
        </authorList>
    </citation>
    <scope>NUCLEOTIDE SEQUENCE [LARGE SCALE GENOMIC DNA]</scope>
    <source>
        <strain evidence="6">Cupriavidus taiwanensis LMG 19430</strain>
    </source>
</reference>
<dbReference type="PANTHER" id="PTHR30126:SF40">
    <property type="entry name" value="HTH-TYPE TRANSCRIPTIONAL REGULATOR GLTR"/>
    <property type="match status" value="1"/>
</dbReference>
<name>A0A975XB79_9BURK</name>
<dbReference type="FunFam" id="1.10.10.10:FF:000001">
    <property type="entry name" value="LysR family transcriptional regulator"/>
    <property type="match status" value="1"/>
</dbReference>
<proteinExistence type="inferred from homology"/>
<comment type="caution">
    <text evidence="6">The sequence shown here is derived from an EMBL/GenBank/DDBJ whole genome shotgun (WGS) entry which is preliminary data.</text>
</comment>
<evidence type="ECO:0000256" key="1">
    <source>
        <dbReference type="ARBA" id="ARBA00009437"/>
    </source>
</evidence>
<feature type="domain" description="HTH lysR-type" evidence="5">
    <location>
        <begin position="5"/>
        <end position="62"/>
    </location>
</feature>
<organism evidence="6 7">
    <name type="scientific">Cupriavidus taiwanensis</name>
    <dbReference type="NCBI Taxonomy" id="164546"/>
    <lineage>
        <taxon>Bacteria</taxon>
        <taxon>Pseudomonadati</taxon>
        <taxon>Pseudomonadota</taxon>
        <taxon>Betaproteobacteria</taxon>
        <taxon>Burkholderiales</taxon>
        <taxon>Burkholderiaceae</taxon>
        <taxon>Cupriavidus</taxon>
    </lineage>
</organism>
<keyword evidence="3" id="KW-0238">DNA-binding</keyword>
<dbReference type="Gene3D" id="1.10.10.10">
    <property type="entry name" value="Winged helix-like DNA-binding domain superfamily/Winged helix DNA-binding domain"/>
    <property type="match status" value="1"/>
</dbReference>
<evidence type="ECO:0000256" key="2">
    <source>
        <dbReference type="ARBA" id="ARBA00023015"/>
    </source>
</evidence>
<keyword evidence="4" id="KW-0804">Transcription</keyword>
<dbReference type="InterPro" id="IPR036388">
    <property type="entry name" value="WH-like_DNA-bd_sf"/>
</dbReference>
<evidence type="ECO:0000313" key="6">
    <source>
        <dbReference type="EMBL" id="SOY64253.1"/>
    </source>
</evidence>